<reference evidence="2 3" key="1">
    <citation type="submission" date="2018-04" db="EMBL/GenBank/DDBJ databases">
        <title>Genome of Nocardioides gansuensis WSJ-1.</title>
        <authorList>
            <person name="Wu S."/>
            <person name="Wang G."/>
        </authorList>
    </citation>
    <scope>NUCLEOTIDE SEQUENCE [LARGE SCALE GENOMIC DNA]</scope>
    <source>
        <strain evidence="2 3">WSJ-1</strain>
    </source>
</reference>
<dbReference type="InterPro" id="IPR002734">
    <property type="entry name" value="RibDG_C"/>
</dbReference>
<dbReference type="InterPro" id="IPR050765">
    <property type="entry name" value="Riboflavin_Biosynth_HTPR"/>
</dbReference>
<dbReference type="RefSeq" id="WP_116574159.1">
    <property type="nucleotide sequence ID" value="NZ_QDGZ01000011.1"/>
</dbReference>
<dbReference type="Gene3D" id="3.40.430.10">
    <property type="entry name" value="Dihydrofolate Reductase, subunit A"/>
    <property type="match status" value="1"/>
</dbReference>
<dbReference type="Pfam" id="PF01872">
    <property type="entry name" value="RibD_C"/>
    <property type="match status" value="1"/>
</dbReference>
<dbReference type="GO" id="GO:0009231">
    <property type="term" value="P:riboflavin biosynthetic process"/>
    <property type="evidence" value="ECO:0007669"/>
    <property type="project" value="InterPro"/>
</dbReference>
<feature type="domain" description="Bacterial bifunctional deaminase-reductase C-terminal" evidence="1">
    <location>
        <begin position="6"/>
        <end position="149"/>
    </location>
</feature>
<dbReference type="OrthoDB" id="3427770at2"/>
<protein>
    <submittedName>
        <fullName evidence="2">Deaminase</fullName>
    </submittedName>
</protein>
<dbReference type="EMBL" id="QDGZ01000011">
    <property type="protein sequence ID" value="PVG80962.1"/>
    <property type="molecule type" value="Genomic_DNA"/>
</dbReference>
<evidence type="ECO:0000313" key="3">
    <source>
        <dbReference type="Proteomes" id="UP000246018"/>
    </source>
</evidence>
<proteinExistence type="predicted"/>
<organism evidence="2 3">
    <name type="scientific">Nocardioides gansuensis</name>
    <dbReference type="NCBI Taxonomy" id="2138300"/>
    <lineage>
        <taxon>Bacteria</taxon>
        <taxon>Bacillati</taxon>
        <taxon>Actinomycetota</taxon>
        <taxon>Actinomycetes</taxon>
        <taxon>Propionibacteriales</taxon>
        <taxon>Nocardioidaceae</taxon>
        <taxon>Nocardioides</taxon>
    </lineage>
</organism>
<dbReference type="PANTHER" id="PTHR38011:SF11">
    <property type="entry name" value="2,5-DIAMINO-6-RIBOSYLAMINO-4(3H)-PYRIMIDINONE 5'-PHOSPHATE REDUCTASE"/>
    <property type="match status" value="1"/>
</dbReference>
<dbReference type="PANTHER" id="PTHR38011">
    <property type="entry name" value="DIHYDROFOLATE REDUCTASE FAMILY PROTEIN (AFU_ORTHOLOGUE AFUA_8G06820)"/>
    <property type="match status" value="1"/>
</dbReference>
<evidence type="ECO:0000259" key="1">
    <source>
        <dbReference type="Pfam" id="PF01872"/>
    </source>
</evidence>
<dbReference type="AlphaFoldDB" id="A0A2T8F5J5"/>
<evidence type="ECO:0000313" key="2">
    <source>
        <dbReference type="EMBL" id="PVG80962.1"/>
    </source>
</evidence>
<dbReference type="GO" id="GO:0008703">
    <property type="term" value="F:5-amino-6-(5-phosphoribosylamino)uracil reductase activity"/>
    <property type="evidence" value="ECO:0007669"/>
    <property type="project" value="InterPro"/>
</dbReference>
<keyword evidence="3" id="KW-1185">Reference proteome</keyword>
<comment type="caution">
    <text evidence="2">The sequence shown here is derived from an EMBL/GenBank/DDBJ whole genome shotgun (WGS) entry which is preliminary data.</text>
</comment>
<name>A0A2T8F5J5_9ACTN</name>
<sequence length="172" mass="19265">MTTIYYTGCSLDGFIATPDHDLTWLTSRDIDEEGPMNYGAFRAGLGACVMGANTWQWVLDHDDEPWGDLPTWVVTHRTSFEPVKSVRFTDAPVEEVHAHMREAADGKDVWVVGGGELVGQFHDAGLLDEVWVQFAPVALGAGHPVLPRHVELRLEDVQRNRDFACTRYTVVR</sequence>
<dbReference type="InterPro" id="IPR024072">
    <property type="entry name" value="DHFR-like_dom_sf"/>
</dbReference>
<dbReference type="Proteomes" id="UP000246018">
    <property type="component" value="Unassembled WGS sequence"/>
</dbReference>
<dbReference type="SUPFAM" id="SSF53597">
    <property type="entry name" value="Dihydrofolate reductase-like"/>
    <property type="match status" value="1"/>
</dbReference>
<accession>A0A2T8F5J5</accession>
<gene>
    <name evidence="2" type="ORF">DDE18_20590</name>
</gene>